<reference evidence="2" key="1">
    <citation type="journal article" date="2023" name="Mol. Plant Microbe Interact.">
        <title>Elucidating the Obligate Nature and Biological Capacity of an Invasive Fungal Corn Pathogen.</title>
        <authorList>
            <person name="MacCready J.S."/>
            <person name="Roggenkamp E.M."/>
            <person name="Gdanetz K."/>
            <person name="Chilvers M.I."/>
        </authorList>
    </citation>
    <scope>NUCLEOTIDE SEQUENCE</scope>
    <source>
        <strain evidence="2">PM02</strain>
    </source>
</reference>
<evidence type="ECO:0000256" key="1">
    <source>
        <dbReference type="SAM" id="SignalP"/>
    </source>
</evidence>
<evidence type="ECO:0000313" key="3">
    <source>
        <dbReference type="Proteomes" id="UP001217918"/>
    </source>
</evidence>
<proteinExistence type="predicted"/>
<feature type="chain" id="PRO_5041990950" evidence="1">
    <location>
        <begin position="18"/>
        <end position="305"/>
    </location>
</feature>
<dbReference type="EMBL" id="JAQQPM010000005">
    <property type="protein sequence ID" value="KAK2071911.1"/>
    <property type="molecule type" value="Genomic_DNA"/>
</dbReference>
<keyword evidence="3" id="KW-1185">Reference proteome</keyword>
<name>A0AAD9MGJ6_9PEZI</name>
<evidence type="ECO:0000313" key="2">
    <source>
        <dbReference type="EMBL" id="KAK2071911.1"/>
    </source>
</evidence>
<keyword evidence="1" id="KW-0732">Signal</keyword>
<protein>
    <submittedName>
        <fullName evidence="2">Uncharacterized protein</fullName>
    </submittedName>
</protein>
<feature type="signal peptide" evidence="1">
    <location>
        <begin position="1"/>
        <end position="17"/>
    </location>
</feature>
<comment type="caution">
    <text evidence="2">The sequence shown here is derived from an EMBL/GenBank/DDBJ whole genome shotgun (WGS) entry which is preliminary data.</text>
</comment>
<sequence>MKFFSLVVFSLVGGTCAAGGLDTVFPLTPRSLKTSTTSEAITKRDAERRGMGMSGKDTMCTECQCHKLKKLMWLEEVAKNATELQQVTKGNATEAAEIKSLASEDAPKLASLQANATLMAACSQVFAVEDMLQDCVDMLKMQALGKIAANATLLNEKTDGDSTATAAVMAKVKEEAATLTMLESNTTLTAFCAVEETKADCSAMGYLKKEIAFSKNTTAVAEHFHNDAAKIAAFQEKIPMMESKLSKLMSNSTLMSFCAMEKTSTSSSAGAATTTPGTYSGAVHVRPAVATVSLAALAFACALLL</sequence>
<accession>A0AAD9MGJ6</accession>
<dbReference type="Proteomes" id="UP001217918">
    <property type="component" value="Unassembled WGS sequence"/>
</dbReference>
<organism evidence="2 3">
    <name type="scientific">Phyllachora maydis</name>
    <dbReference type="NCBI Taxonomy" id="1825666"/>
    <lineage>
        <taxon>Eukaryota</taxon>
        <taxon>Fungi</taxon>
        <taxon>Dikarya</taxon>
        <taxon>Ascomycota</taxon>
        <taxon>Pezizomycotina</taxon>
        <taxon>Sordariomycetes</taxon>
        <taxon>Sordariomycetidae</taxon>
        <taxon>Phyllachorales</taxon>
        <taxon>Phyllachoraceae</taxon>
        <taxon>Phyllachora</taxon>
    </lineage>
</organism>
<gene>
    <name evidence="2" type="ORF">P8C59_006296</name>
</gene>
<dbReference type="AlphaFoldDB" id="A0AAD9MGJ6"/>